<protein>
    <submittedName>
        <fullName evidence="2">Death-on-curing protein</fullName>
    </submittedName>
</protein>
<dbReference type="Gene3D" id="1.20.120.1870">
    <property type="entry name" value="Fic/DOC protein, Fido domain"/>
    <property type="match status" value="1"/>
</dbReference>
<dbReference type="Proteomes" id="UP000239203">
    <property type="component" value="Unassembled WGS sequence"/>
</dbReference>
<dbReference type="EMBL" id="PTIX01000002">
    <property type="protein sequence ID" value="PPK70200.1"/>
    <property type="molecule type" value="Genomic_DNA"/>
</dbReference>
<dbReference type="PROSITE" id="PS51459">
    <property type="entry name" value="FIDO"/>
    <property type="match status" value="1"/>
</dbReference>
<dbReference type="PANTHER" id="PTHR39426">
    <property type="entry name" value="HOMOLOGY TO DEATH-ON-CURING PROTEIN OF PHAGE P1"/>
    <property type="match status" value="1"/>
</dbReference>
<dbReference type="Pfam" id="PF02661">
    <property type="entry name" value="Fic"/>
    <property type="match status" value="1"/>
</dbReference>
<dbReference type="PANTHER" id="PTHR39426:SF1">
    <property type="entry name" value="HOMOLOGY TO DEATH-ON-CURING PROTEIN OF PHAGE P1"/>
    <property type="match status" value="1"/>
</dbReference>
<dbReference type="InterPro" id="IPR003812">
    <property type="entry name" value="Fido"/>
</dbReference>
<evidence type="ECO:0000313" key="3">
    <source>
        <dbReference type="Proteomes" id="UP000239203"/>
    </source>
</evidence>
<sequence>MNVDYLSTEDLLFLAADLGVSKVRDLGLLESAAARPRTSVLGEDAYPGLHEKAAVLLQSVVRNHPLVDGNKRLSWMSAFTFYGLNGLDLDAPEDDAYDLVIAMSTGALDPTAAAPALAGWTRPR</sequence>
<dbReference type="InterPro" id="IPR006440">
    <property type="entry name" value="Doc"/>
</dbReference>
<organism evidence="2 3">
    <name type="scientific">Actinokineospora auranticolor</name>
    <dbReference type="NCBI Taxonomy" id="155976"/>
    <lineage>
        <taxon>Bacteria</taxon>
        <taxon>Bacillati</taxon>
        <taxon>Actinomycetota</taxon>
        <taxon>Actinomycetes</taxon>
        <taxon>Pseudonocardiales</taxon>
        <taxon>Pseudonocardiaceae</taxon>
        <taxon>Actinokineospora</taxon>
    </lineage>
</organism>
<accession>A0A2S6GYF6</accession>
<evidence type="ECO:0000313" key="2">
    <source>
        <dbReference type="EMBL" id="PPK70200.1"/>
    </source>
</evidence>
<dbReference type="GO" id="GO:0016301">
    <property type="term" value="F:kinase activity"/>
    <property type="evidence" value="ECO:0007669"/>
    <property type="project" value="InterPro"/>
</dbReference>
<dbReference type="OrthoDB" id="9802752at2"/>
<proteinExistence type="predicted"/>
<dbReference type="NCBIfam" id="TIGR01550">
    <property type="entry name" value="DOC_P1"/>
    <property type="match status" value="1"/>
</dbReference>
<reference evidence="2 3" key="1">
    <citation type="submission" date="2018-02" db="EMBL/GenBank/DDBJ databases">
        <title>Genomic Encyclopedia of Archaeal and Bacterial Type Strains, Phase II (KMG-II): from individual species to whole genera.</title>
        <authorList>
            <person name="Goeker M."/>
        </authorList>
    </citation>
    <scope>NUCLEOTIDE SEQUENCE [LARGE SCALE GENOMIC DNA]</scope>
    <source>
        <strain evidence="2 3">YU 961-1</strain>
    </source>
</reference>
<name>A0A2S6GYF6_9PSEU</name>
<dbReference type="InterPro" id="IPR053737">
    <property type="entry name" value="Type_II_TA_Toxin"/>
</dbReference>
<dbReference type="RefSeq" id="WP_104477010.1">
    <property type="nucleotide sequence ID" value="NZ_CP154825.1"/>
</dbReference>
<gene>
    <name evidence="2" type="ORF">CLV40_102111</name>
</gene>
<keyword evidence="3" id="KW-1185">Reference proteome</keyword>
<evidence type="ECO:0000259" key="1">
    <source>
        <dbReference type="PROSITE" id="PS51459"/>
    </source>
</evidence>
<dbReference type="AlphaFoldDB" id="A0A2S6GYF6"/>
<comment type="caution">
    <text evidence="2">The sequence shown here is derived from an EMBL/GenBank/DDBJ whole genome shotgun (WGS) entry which is preliminary data.</text>
</comment>
<feature type="domain" description="Fido" evidence="1">
    <location>
        <begin position="6"/>
        <end position="123"/>
    </location>
</feature>